<evidence type="ECO:0000313" key="3">
    <source>
        <dbReference type="EMBL" id="GJE88946.1"/>
    </source>
</evidence>
<feature type="transmembrane region" description="Helical" evidence="2">
    <location>
        <begin position="20"/>
        <end position="43"/>
    </location>
</feature>
<feature type="region of interest" description="Disordered" evidence="1">
    <location>
        <begin position="49"/>
        <end position="78"/>
    </location>
</feature>
<organism evidence="3 4">
    <name type="scientific">Phanerochaete sordida</name>
    <dbReference type="NCBI Taxonomy" id="48140"/>
    <lineage>
        <taxon>Eukaryota</taxon>
        <taxon>Fungi</taxon>
        <taxon>Dikarya</taxon>
        <taxon>Basidiomycota</taxon>
        <taxon>Agaricomycotina</taxon>
        <taxon>Agaricomycetes</taxon>
        <taxon>Polyporales</taxon>
        <taxon>Phanerochaetaceae</taxon>
        <taxon>Phanerochaete</taxon>
    </lineage>
</organism>
<protein>
    <recommendedName>
        <fullName evidence="5">Transmembrane protein</fullName>
    </recommendedName>
</protein>
<evidence type="ECO:0000256" key="1">
    <source>
        <dbReference type="SAM" id="MobiDB-lite"/>
    </source>
</evidence>
<sequence>MPAVQSKSENSGTLHGSSKGFLYFGVVVVTAVVAAAALCFVYARRRRRLVSRNDKRSAAESLRSAKLAQAPRTLEPPAPAHIEHSLLSEPMPVKILPRLTLRGDYADPPPYEVELKSLGYL</sequence>
<proteinExistence type="predicted"/>
<keyword evidence="2" id="KW-1133">Transmembrane helix</keyword>
<dbReference type="Proteomes" id="UP000703269">
    <property type="component" value="Unassembled WGS sequence"/>
</dbReference>
<evidence type="ECO:0008006" key="5">
    <source>
        <dbReference type="Google" id="ProtNLM"/>
    </source>
</evidence>
<gene>
    <name evidence="3" type="ORF">PsYK624_050340</name>
</gene>
<evidence type="ECO:0000313" key="4">
    <source>
        <dbReference type="Proteomes" id="UP000703269"/>
    </source>
</evidence>
<keyword evidence="2" id="KW-0812">Transmembrane</keyword>
<reference evidence="3 4" key="1">
    <citation type="submission" date="2021-08" db="EMBL/GenBank/DDBJ databases">
        <title>Draft Genome Sequence of Phanerochaete sordida strain YK-624.</title>
        <authorList>
            <person name="Mori T."/>
            <person name="Dohra H."/>
            <person name="Suzuki T."/>
            <person name="Kawagishi H."/>
            <person name="Hirai H."/>
        </authorList>
    </citation>
    <scope>NUCLEOTIDE SEQUENCE [LARGE SCALE GENOMIC DNA]</scope>
    <source>
        <strain evidence="3 4">YK-624</strain>
    </source>
</reference>
<dbReference type="AlphaFoldDB" id="A0A9P3LAZ3"/>
<evidence type="ECO:0000256" key="2">
    <source>
        <dbReference type="SAM" id="Phobius"/>
    </source>
</evidence>
<comment type="caution">
    <text evidence="3">The sequence shown here is derived from an EMBL/GenBank/DDBJ whole genome shotgun (WGS) entry which is preliminary data.</text>
</comment>
<name>A0A9P3LAZ3_9APHY</name>
<dbReference type="EMBL" id="BPQB01000011">
    <property type="protein sequence ID" value="GJE88946.1"/>
    <property type="molecule type" value="Genomic_DNA"/>
</dbReference>
<keyword evidence="2" id="KW-0472">Membrane</keyword>
<keyword evidence="4" id="KW-1185">Reference proteome</keyword>
<accession>A0A9P3LAZ3</accession>